<dbReference type="Proteomes" id="UP000248840">
    <property type="component" value="Unassembled WGS sequence"/>
</dbReference>
<evidence type="ECO:0000313" key="2">
    <source>
        <dbReference type="EMBL" id="RAR75588.1"/>
    </source>
</evidence>
<dbReference type="AlphaFoldDB" id="A0A328YNB4"/>
<protein>
    <submittedName>
        <fullName evidence="2">Uncharacterized protein</fullName>
    </submittedName>
</protein>
<evidence type="ECO:0000313" key="3">
    <source>
        <dbReference type="Proteomes" id="UP000248840"/>
    </source>
</evidence>
<keyword evidence="3" id="KW-1185">Reference proteome</keyword>
<organism evidence="2 3">
    <name type="scientific">Flavobacterium aciduliphilum</name>
    <dbReference type="NCBI Taxonomy" id="1101402"/>
    <lineage>
        <taxon>Bacteria</taxon>
        <taxon>Pseudomonadati</taxon>
        <taxon>Bacteroidota</taxon>
        <taxon>Flavobacteriia</taxon>
        <taxon>Flavobacteriales</taxon>
        <taxon>Flavobacteriaceae</taxon>
        <taxon>Flavobacterium</taxon>
    </lineage>
</organism>
<keyword evidence="1" id="KW-0812">Transmembrane</keyword>
<feature type="transmembrane region" description="Helical" evidence="1">
    <location>
        <begin position="38"/>
        <end position="57"/>
    </location>
</feature>
<keyword evidence="1" id="KW-1133">Transmembrane helix</keyword>
<dbReference type="EMBL" id="QLSZ01000001">
    <property type="protein sequence ID" value="RAR75588.1"/>
    <property type="molecule type" value="Genomic_DNA"/>
</dbReference>
<evidence type="ECO:0000256" key="1">
    <source>
        <dbReference type="SAM" id="Phobius"/>
    </source>
</evidence>
<proteinExistence type="predicted"/>
<reference evidence="2 3" key="1">
    <citation type="submission" date="2018-06" db="EMBL/GenBank/DDBJ databases">
        <title>Genomic Encyclopedia of Archaeal and Bacterial Type Strains, Phase II (KMG-II): from individual species to whole genera.</title>
        <authorList>
            <person name="Goeker M."/>
        </authorList>
    </citation>
    <scope>NUCLEOTIDE SEQUENCE [LARGE SCALE GENOMIC DNA]</scope>
    <source>
        <strain evidence="2 3">DSM 25663</strain>
    </source>
</reference>
<accession>A0A328YNB4</accession>
<comment type="caution">
    <text evidence="2">The sequence shown here is derived from an EMBL/GenBank/DDBJ whole genome shotgun (WGS) entry which is preliminary data.</text>
</comment>
<keyword evidence="1" id="KW-0472">Membrane</keyword>
<sequence>MIWGFFYAKIHALFYEIHNLISFKYQIDNSIDFAKNQLLFSLIFISLLALKTILFSFTNKNRNFCLL</sequence>
<gene>
    <name evidence="2" type="ORF">CLV55_101288</name>
</gene>
<name>A0A328YNB4_9FLAO</name>